<evidence type="ECO:0000313" key="2">
    <source>
        <dbReference type="Proteomes" id="UP000799437"/>
    </source>
</evidence>
<name>A0A6A6WLB6_9PEZI</name>
<keyword evidence="2" id="KW-1185">Reference proteome</keyword>
<dbReference type="Proteomes" id="UP000799437">
    <property type="component" value="Unassembled WGS sequence"/>
</dbReference>
<dbReference type="RefSeq" id="XP_033605399.1">
    <property type="nucleotide sequence ID" value="XM_033739865.1"/>
</dbReference>
<sequence>MLSALFPSAMVHGGCSGLGMCLIGFLTRIPDKGEIFSNHWDSSGFVMTRSDMLEQDLPVIHPVLFSFQRRLEEHFDSLKAFAIQIYDELKRSTRYPGKTPVRLMKVSHTNQSQHRSSQGLPILCERTTEV</sequence>
<proteinExistence type="predicted"/>
<reference evidence="1" key="1">
    <citation type="journal article" date="2020" name="Stud. Mycol.">
        <title>101 Dothideomycetes genomes: a test case for predicting lifestyles and emergence of pathogens.</title>
        <authorList>
            <person name="Haridas S."/>
            <person name="Albert R."/>
            <person name="Binder M."/>
            <person name="Bloem J."/>
            <person name="Labutti K."/>
            <person name="Salamov A."/>
            <person name="Andreopoulos B."/>
            <person name="Baker S."/>
            <person name="Barry K."/>
            <person name="Bills G."/>
            <person name="Bluhm B."/>
            <person name="Cannon C."/>
            <person name="Castanera R."/>
            <person name="Culley D."/>
            <person name="Daum C."/>
            <person name="Ezra D."/>
            <person name="Gonzalez J."/>
            <person name="Henrissat B."/>
            <person name="Kuo A."/>
            <person name="Liang C."/>
            <person name="Lipzen A."/>
            <person name="Lutzoni F."/>
            <person name="Magnuson J."/>
            <person name="Mondo S."/>
            <person name="Nolan M."/>
            <person name="Ohm R."/>
            <person name="Pangilinan J."/>
            <person name="Park H.-J."/>
            <person name="Ramirez L."/>
            <person name="Alfaro M."/>
            <person name="Sun H."/>
            <person name="Tritt A."/>
            <person name="Yoshinaga Y."/>
            <person name="Zwiers L.-H."/>
            <person name="Turgeon B."/>
            <person name="Goodwin S."/>
            <person name="Spatafora J."/>
            <person name="Crous P."/>
            <person name="Grigoriev I."/>
        </authorList>
    </citation>
    <scope>NUCLEOTIDE SEQUENCE</scope>
    <source>
        <strain evidence="1">CBS 121739</strain>
    </source>
</reference>
<evidence type="ECO:0000313" key="1">
    <source>
        <dbReference type="EMBL" id="KAF2762948.1"/>
    </source>
</evidence>
<organism evidence="1 2">
    <name type="scientific">Pseudovirgaria hyperparasitica</name>
    <dbReference type="NCBI Taxonomy" id="470096"/>
    <lineage>
        <taxon>Eukaryota</taxon>
        <taxon>Fungi</taxon>
        <taxon>Dikarya</taxon>
        <taxon>Ascomycota</taxon>
        <taxon>Pezizomycotina</taxon>
        <taxon>Dothideomycetes</taxon>
        <taxon>Dothideomycetes incertae sedis</taxon>
        <taxon>Acrospermales</taxon>
        <taxon>Acrospermaceae</taxon>
        <taxon>Pseudovirgaria</taxon>
    </lineage>
</organism>
<gene>
    <name evidence="1" type="ORF">EJ05DRAFT_21529</name>
</gene>
<accession>A0A6A6WLB6</accession>
<dbReference type="EMBL" id="ML996565">
    <property type="protein sequence ID" value="KAF2762948.1"/>
    <property type="molecule type" value="Genomic_DNA"/>
</dbReference>
<dbReference type="AlphaFoldDB" id="A0A6A6WLB6"/>
<dbReference type="GeneID" id="54480919"/>
<protein>
    <submittedName>
        <fullName evidence="1">Uncharacterized protein</fullName>
    </submittedName>
</protein>